<dbReference type="InterPro" id="IPR007372">
    <property type="entry name" value="Lipid/polyisoprenoid-bd_YceI"/>
</dbReference>
<evidence type="ECO:0000313" key="3">
    <source>
        <dbReference type="EMBL" id="RFM26632.1"/>
    </source>
</evidence>
<dbReference type="AlphaFoldDB" id="A0A3E1NFI3"/>
<keyword evidence="4" id="KW-1185">Reference proteome</keyword>
<keyword evidence="1" id="KW-0732">Signal</keyword>
<dbReference type="Gene3D" id="2.40.128.110">
    <property type="entry name" value="Lipid/polyisoprenoid-binding, YceI-like"/>
    <property type="match status" value="1"/>
</dbReference>
<sequence length="177" mass="19028">MKQFIGTLLLLLALNGVYAQALKPADEKEAIDFTIKNFAINTHGSLGGLKGSIVWAPASLSTASFNITVDVNTINTGVEARDNHLRKEEYFDVAKFPVISFTSVEITAADNAYKVSGNLTVKGVTKVISFPFTAKQEGAGYLFEGNFTINRRDFGIGGSSLVLSDDVKIALKVHANP</sequence>
<dbReference type="InterPro" id="IPR036761">
    <property type="entry name" value="TTHA0802/YceI-like_sf"/>
</dbReference>
<evidence type="ECO:0000256" key="1">
    <source>
        <dbReference type="SAM" id="SignalP"/>
    </source>
</evidence>
<proteinExistence type="predicted"/>
<feature type="domain" description="Lipid/polyisoprenoid-binding YceI-like" evidence="2">
    <location>
        <begin position="19"/>
        <end position="176"/>
    </location>
</feature>
<accession>A0A3E1NFI3</accession>
<dbReference type="OrthoDB" id="9811006at2"/>
<dbReference type="PANTHER" id="PTHR34406:SF1">
    <property type="entry name" value="PROTEIN YCEI"/>
    <property type="match status" value="1"/>
</dbReference>
<protein>
    <submittedName>
        <fullName evidence="3">YceI family protein</fullName>
    </submittedName>
</protein>
<feature type="chain" id="PRO_5017576182" evidence="1">
    <location>
        <begin position="20"/>
        <end position="177"/>
    </location>
</feature>
<dbReference type="PANTHER" id="PTHR34406">
    <property type="entry name" value="PROTEIN YCEI"/>
    <property type="match status" value="1"/>
</dbReference>
<dbReference type="Pfam" id="PF04264">
    <property type="entry name" value="YceI"/>
    <property type="match status" value="1"/>
</dbReference>
<evidence type="ECO:0000313" key="4">
    <source>
        <dbReference type="Proteomes" id="UP000261284"/>
    </source>
</evidence>
<evidence type="ECO:0000259" key="2">
    <source>
        <dbReference type="SMART" id="SM00867"/>
    </source>
</evidence>
<dbReference type="EMBL" id="QTJU01000008">
    <property type="protein sequence ID" value="RFM26632.1"/>
    <property type="molecule type" value="Genomic_DNA"/>
</dbReference>
<name>A0A3E1NFI3_9BACT</name>
<feature type="signal peptide" evidence="1">
    <location>
        <begin position="1"/>
        <end position="19"/>
    </location>
</feature>
<dbReference type="SUPFAM" id="SSF101874">
    <property type="entry name" value="YceI-like"/>
    <property type="match status" value="1"/>
</dbReference>
<dbReference type="RefSeq" id="WP_116848836.1">
    <property type="nucleotide sequence ID" value="NZ_QTJU01000008.1"/>
</dbReference>
<gene>
    <name evidence="3" type="ORF">DXN05_18855</name>
</gene>
<reference evidence="3 4" key="1">
    <citation type="submission" date="2018-08" db="EMBL/GenBank/DDBJ databases">
        <title>Chitinophagaceae sp. K23C18032701, a novel bacterium isolated from forest soil.</title>
        <authorList>
            <person name="Wang C."/>
        </authorList>
    </citation>
    <scope>NUCLEOTIDE SEQUENCE [LARGE SCALE GENOMIC DNA]</scope>
    <source>
        <strain evidence="3 4">K23C18032701</strain>
    </source>
</reference>
<comment type="caution">
    <text evidence="3">The sequence shown here is derived from an EMBL/GenBank/DDBJ whole genome shotgun (WGS) entry which is preliminary data.</text>
</comment>
<dbReference type="Proteomes" id="UP000261284">
    <property type="component" value="Unassembled WGS sequence"/>
</dbReference>
<organism evidence="3 4">
    <name type="scientific">Deminuibacter soli</name>
    <dbReference type="NCBI Taxonomy" id="2291815"/>
    <lineage>
        <taxon>Bacteria</taxon>
        <taxon>Pseudomonadati</taxon>
        <taxon>Bacteroidota</taxon>
        <taxon>Chitinophagia</taxon>
        <taxon>Chitinophagales</taxon>
        <taxon>Chitinophagaceae</taxon>
        <taxon>Deminuibacter</taxon>
    </lineage>
</organism>
<dbReference type="SMART" id="SM00867">
    <property type="entry name" value="YceI"/>
    <property type="match status" value="1"/>
</dbReference>